<sequence>MELAHARDDRLTSLFISLDAERRVFLSELAQCDTHFFLVILGFRLNGNRNNRLREVHTNQDDWLVSIAQSFTSGDVLHADQGRDVTSAYFLDLFASVCVHLHHTTHALFLALDRVDHAVAGCQHARVNADESQGTHEWVGSNLERQSRERLVVVCMTLHQHFFVIRIGTLDSWNVDWSRQVVDHGVENQGNALVLEGRTANSKNDLTSDSTLTQSSLDFLVGEFFTFKVFVHQLFVGFSRSLNHVAAPLVSQLLQFGRNRLATWNHTFVGIAPVNSFHGHQVDLTLEVVFSTNSELDRHRSVTQTLLDLSDYAQKVGASTVHLVHVNDTRNTVLVGLTPYGFGLRLYAGSTTKNNDRAVEYTQGTLNFNGEVNVARGVNDVETVLVFVLLLGTLPKGSNSSRSNGNTTLLLLNHPVRGRGAIMHLAHFVAFAGVKKDALGGGGFTSIHVSDDTNVTVAANRSSTSHKALAKLVTLKLEAVVRERFVGLSHTVHVFTLLDCSTFTFSSVQQFASQTQSHGLLTALTREVYQPTHCQSITTGRTNFDRNLVSSTAYTARLYFDQRSDGVESFLEDFQGIAVLTFFNLFQRAINDTFGNGFLAALHHVVHELGQNLAAVFWIVKHFALGCYASSWHG</sequence>
<evidence type="ECO:0000313" key="1">
    <source>
        <dbReference type="EMBL" id="RMN78929.1"/>
    </source>
</evidence>
<protein>
    <submittedName>
        <fullName evidence="1">Uncharacterized protein</fullName>
    </submittedName>
</protein>
<dbReference type="EMBL" id="RBPH01000188">
    <property type="protein sequence ID" value="RMN78929.1"/>
    <property type="molecule type" value="Genomic_DNA"/>
</dbReference>
<comment type="caution">
    <text evidence="1">The sequence shown here is derived from an EMBL/GenBank/DDBJ whole genome shotgun (WGS) entry which is preliminary data.</text>
</comment>
<evidence type="ECO:0000313" key="2">
    <source>
        <dbReference type="Proteomes" id="UP000269335"/>
    </source>
</evidence>
<dbReference type="Proteomes" id="UP000269335">
    <property type="component" value="Unassembled WGS sequence"/>
</dbReference>
<gene>
    <name evidence="1" type="ORF">ALQ53_04627</name>
</gene>
<accession>A0AB37Q8A5</accession>
<dbReference type="AntiFam" id="ANF00072">
    <property type="entry name" value="Shadow ORF (opposite TypA)"/>
</dbReference>
<dbReference type="AlphaFoldDB" id="A0AB37Q8A5"/>
<name>A0AB37Q8A5_PSECA</name>
<organism evidence="1 2">
    <name type="scientific">Pseudomonas cannabina</name>
    <dbReference type="NCBI Taxonomy" id="86840"/>
    <lineage>
        <taxon>Bacteria</taxon>
        <taxon>Pseudomonadati</taxon>
        <taxon>Pseudomonadota</taxon>
        <taxon>Gammaproteobacteria</taxon>
        <taxon>Pseudomonadales</taxon>
        <taxon>Pseudomonadaceae</taxon>
        <taxon>Pseudomonas</taxon>
    </lineage>
</organism>
<proteinExistence type="predicted"/>
<reference evidence="1 2" key="1">
    <citation type="submission" date="2018-08" db="EMBL/GenBank/DDBJ databases">
        <title>Recombination of ecologically and evolutionarily significant loci maintains genetic cohesion in the Pseudomonas syringae species complex.</title>
        <authorList>
            <person name="Dillon M."/>
            <person name="Thakur S."/>
            <person name="Almeida R.N.D."/>
            <person name="Weir B.S."/>
            <person name="Guttman D.S."/>
        </authorList>
    </citation>
    <scope>NUCLEOTIDE SEQUENCE [LARGE SCALE GENOMIC DNA]</scope>
    <source>
        <strain evidence="1 2">ICMP 15201</strain>
    </source>
</reference>